<organism evidence="1 2">
    <name type="scientific">Liquidambar formosana</name>
    <name type="common">Formosan gum</name>
    <dbReference type="NCBI Taxonomy" id="63359"/>
    <lineage>
        <taxon>Eukaryota</taxon>
        <taxon>Viridiplantae</taxon>
        <taxon>Streptophyta</taxon>
        <taxon>Embryophyta</taxon>
        <taxon>Tracheophyta</taxon>
        <taxon>Spermatophyta</taxon>
        <taxon>Magnoliopsida</taxon>
        <taxon>eudicotyledons</taxon>
        <taxon>Gunneridae</taxon>
        <taxon>Pentapetalae</taxon>
        <taxon>Saxifragales</taxon>
        <taxon>Altingiaceae</taxon>
        <taxon>Liquidambar</taxon>
    </lineage>
</organism>
<reference evidence="1 2" key="1">
    <citation type="journal article" date="2024" name="Plant J.">
        <title>Genome sequences and population genomics reveal climatic adaptation and genomic divergence between two closely related sweetgum species.</title>
        <authorList>
            <person name="Xu W.Q."/>
            <person name="Ren C.Q."/>
            <person name="Zhang X.Y."/>
            <person name="Comes H.P."/>
            <person name="Liu X.H."/>
            <person name="Li Y.G."/>
            <person name="Kettle C.J."/>
            <person name="Jalonen R."/>
            <person name="Gaisberger H."/>
            <person name="Ma Y.Z."/>
            <person name="Qiu Y.X."/>
        </authorList>
    </citation>
    <scope>NUCLEOTIDE SEQUENCE [LARGE SCALE GENOMIC DNA]</scope>
    <source>
        <strain evidence="1">Hangzhou</strain>
    </source>
</reference>
<dbReference type="Proteomes" id="UP001415857">
    <property type="component" value="Unassembled WGS sequence"/>
</dbReference>
<evidence type="ECO:0000313" key="2">
    <source>
        <dbReference type="Proteomes" id="UP001415857"/>
    </source>
</evidence>
<dbReference type="AlphaFoldDB" id="A0AAP0S5F0"/>
<sequence>MGKKKRTGCGIYRRYGDEVGDPSEVEVKANASEIRGTDEIRRSASFHKGLQSPPWIRIRCCRLLTCLWCEWTADGLSTQKQSVAASVAGELTVLPPVTVISFVGRQPSWSLIISFALEGSFVGRRNR</sequence>
<accession>A0AAP0S5F0</accession>
<gene>
    <name evidence="1" type="ORF">L1049_019281</name>
</gene>
<dbReference type="EMBL" id="JBBPBK010000001">
    <property type="protein sequence ID" value="KAK9291336.1"/>
    <property type="molecule type" value="Genomic_DNA"/>
</dbReference>
<name>A0AAP0S5F0_LIQFO</name>
<comment type="caution">
    <text evidence="1">The sequence shown here is derived from an EMBL/GenBank/DDBJ whole genome shotgun (WGS) entry which is preliminary data.</text>
</comment>
<proteinExistence type="predicted"/>
<protein>
    <submittedName>
        <fullName evidence="1">Uncharacterized protein</fullName>
    </submittedName>
</protein>
<evidence type="ECO:0000313" key="1">
    <source>
        <dbReference type="EMBL" id="KAK9291336.1"/>
    </source>
</evidence>
<keyword evidence="2" id="KW-1185">Reference proteome</keyword>